<evidence type="ECO:0000313" key="1">
    <source>
        <dbReference type="EMBL" id="SUZ56927.1"/>
    </source>
</evidence>
<dbReference type="GO" id="GO:0003676">
    <property type="term" value="F:nucleic acid binding"/>
    <property type="evidence" value="ECO:0007669"/>
    <property type="project" value="InterPro"/>
</dbReference>
<sequence>MVFVEVKTRRGAVFGTPEQSVTATKFKRLIATAQDYLQKNSLEQALRRADMVSISLGD</sequence>
<organism evidence="1">
    <name type="scientific">marine metagenome</name>
    <dbReference type="NCBI Taxonomy" id="408172"/>
    <lineage>
        <taxon>unclassified sequences</taxon>
        <taxon>metagenomes</taxon>
        <taxon>ecological metagenomes</taxon>
    </lineage>
</organism>
<dbReference type="Gene3D" id="3.40.1350.10">
    <property type="match status" value="1"/>
</dbReference>
<dbReference type="InterPro" id="IPR003509">
    <property type="entry name" value="UPF0102_YraN-like"/>
</dbReference>
<protein>
    <recommendedName>
        <fullName evidence="2">YraN family protein</fullName>
    </recommendedName>
</protein>
<reference evidence="1" key="1">
    <citation type="submission" date="2018-05" db="EMBL/GenBank/DDBJ databases">
        <authorList>
            <person name="Lanie J.A."/>
            <person name="Ng W.-L."/>
            <person name="Kazmierczak K.M."/>
            <person name="Andrzejewski T.M."/>
            <person name="Davidsen T.M."/>
            <person name="Wayne K.J."/>
            <person name="Tettelin H."/>
            <person name="Glass J.I."/>
            <person name="Rusch D."/>
            <person name="Podicherti R."/>
            <person name="Tsui H.-C.T."/>
            <person name="Winkler M.E."/>
        </authorList>
    </citation>
    <scope>NUCLEOTIDE SEQUENCE</scope>
</reference>
<evidence type="ECO:0008006" key="2">
    <source>
        <dbReference type="Google" id="ProtNLM"/>
    </source>
</evidence>
<accession>A0A381NQW5</accession>
<dbReference type="PANTHER" id="PTHR34039:SF1">
    <property type="entry name" value="UPF0102 PROTEIN YRAN"/>
    <property type="match status" value="1"/>
</dbReference>
<gene>
    <name evidence="1" type="ORF">METZ01_LOCUS9781</name>
</gene>
<dbReference type="PANTHER" id="PTHR34039">
    <property type="entry name" value="UPF0102 PROTEIN YRAN"/>
    <property type="match status" value="1"/>
</dbReference>
<dbReference type="InterPro" id="IPR011335">
    <property type="entry name" value="Restrct_endonuc-II-like"/>
</dbReference>
<dbReference type="Pfam" id="PF02021">
    <property type="entry name" value="UPF0102"/>
    <property type="match status" value="1"/>
</dbReference>
<dbReference type="SUPFAM" id="SSF52980">
    <property type="entry name" value="Restriction endonuclease-like"/>
    <property type="match status" value="1"/>
</dbReference>
<dbReference type="EMBL" id="UINC01000532">
    <property type="protein sequence ID" value="SUZ56927.1"/>
    <property type="molecule type" value="Genomic_DNA"/>
</dbReference>
<dbReference type="InterPro" id="IPR011856">
    <property type="entry name" value="tRNA_endonuc-like_dom_sf"/>
</dbReference>
<dbReference type="AlphaFoldDB" id="A0A381NQW5"/>
<name>A0A381NQW5_9ZZZZ</name>
<proteinExistence type="predicted"/>